<protein>
    <submittedName>
        <fullName evidence="2">Predicted membrane protein</fullName>
    </submittedName>
</protein>
<dbReference type="AlphaFoldDB" id="A0A1M5VHJ8"/>
<dbReference type="OrthoDB" id="8759010at2"/>
<sequence>MRPIVPTIALLILAINTLWFVAYSAQLGVQGLLSDAPTDLSLVFTENATVANASLAAHMVAGAVLTIGAPLQALPIVRRRWPRMHRRGGYTLFVAAVVTGIGGLGYIALTGTIGGRWMDVWFAIYGVLIMLAAANTVYFAIEKDRQRHFRWAVRLIILAVGSWIYRMHYVIWYALTDGAASNDAFTGLFDQIQVFAFFLPYLLIAEIGLRLFHVEQRSRPVSKSSSQPPKS</sequence>
<feature type="transmembrane region" description="Helical" evidence="1">
    <location>
        <begin position="153"/>
        <end position="172"/>
    </location>
</feature>
<evidence type="ECO:0000313" key="2">
    <source>
        <dbReference type="EMBL" id="SHH74393.1"/>
    </source>
</evidence>
<dbReference type="STRING" id="996342.SAMN05443551_2864"/>
<keyword evidence="1" id="KW-0812">Transmembrane</keyword>
<dbReference type="EMBL" id="FQXC01000004">
    <property type="protein sequence ID" value="SHH74393.1"/>
    <property type="molecule type" value="Genomic_DNA"/>
</dbReference>
<dbReference type="InterPro" id="IPR018750">
    <property type="entry name" value="DUF2306_membrane"/>
</dbReference>
<reference evidence="2 3" key="1">
    <citation type="submission" date="2016-11" db="EMBL/GenBank/DDBJ databases">
        <authorList>
            <person name="Jaros S."/>
            <person name="Januszkiewicz K."/>
            <person name="Wedrychowicz H."/>
        </authorList>
    </citation>
    <scope>NUCLEOTIDE SEQUENCE [LARGE SCALE GENOMIC DNA]</scope>
    <source>
        <strain evidence="2 3">DSM 29431</strain>
    </source>
</reference>
<evidence type="ECO:0000256" key="1">
    <source>
        <dbReference type="SAM" id="Phobius"/>
    </source>
</evidence>
<keyword evidence="1" id="KW-0472">Membrane</keyword>
<dbReference type="RefSeq" id="WP_072778523.1">
    <property type="nucleotide sequence ID" value="NZ_FQXC01000004.1"/>
</dbReference>
<feature type="transmembrane region" description="Helical" evidence="1">
    <location>
        <begin position="90"/>
        <end position="109"/>
    </location>
</feature>
<feature type="transmembrane region" description="Helical" evidence="1">
    <location>
        <begin position="192"/>
        <end position="212"/>
    </location>
</feature>
<gene>
    <name evidence="2" type="ORF">SAMN05443551_2864</name>
</gene>
<evidence type="ECO:0000313" key="3">
    <source>
        <dbReference type="Proteomes" id="UP000184221"/>
    </source>
</evidence>
<name>A0A1M5VHJ8_9RHOB</name>
<dbReference type="Pfam" id="PF10067">
    <property type="entry name" value="DUF2306"/>
    <property type="match status" value="1"/>
</dbReference>
<keyword evidence="1" id="KW-1133">Transmembrane helix</keyword>
<dbReference type="Proteomes" id="UP000184221">
    <property type="component" value="Unassembled WGS sequence"/>
</dbReference>
<feature type="transmembrane region" description="Helical" evidence="1">
    <location>
        <begin position="48"/>
        <end position="69"/>
    </location>
</feature>
<accession>A0A1M5VHJ8</accession>
<feature type="transmembrane region" description="Helical" evidence="1">
    <location>
        <begin position="121"/>
        <end position="141"/>
    </location>
</feature>
<keyword evidence="3" id="KW-1185">Reference proteome</keyword>
<proteinExistence type="predicted"/>
<organism evidence="2 3">
    <name type="scientific">Marivita hallyeonensis</name>
    <dbReference type="NCBI Taxonomy" id="996342"/>
    <lineage>
        <taxon>Bacteria</taxon>
        <taxon>Pseudomonadati</taxon>
        <taxon>Pseudomonadota</taxon>
        <taxon>Alphaproteobacteria</taxon>
        <taxon>Rhodobacterales</taxon>
        <taxon>Roseobacteraceae</taxon>
        <taxon>Marivita</taxon>
    </lineage>
</organism>